<dbReference type="SMART" id="SM00220">
    <property type="entry name" value="S_TKc"/>
    <property type="match status" value="1"/>
</dbReference>
<keyword evidence="3" id="KW-0808">Transferase</keyword>
<keyword evidence="4" id="KW-0547">Nucleotide-binding</keyword>
<dbReference type="Proteomes" id="UP001232536">
    <property type="component" value="Unassembled WGS sequence"/>
</dbReference>
<keyword evidence="5 12" id="KW-0418">Kinase</keyword>
<protein>
    <recommendedName>
        <fullName evidence="1">non-specific serine/threonine protein kinase</fullName>
        <ecNumber evidence="1">2.7.11.1</ecNumber>
    </recommendedName>
</protein>
<dbReference type="Gene3D" id="1.10.510.10">
    <property type="entry name" value="Transferase(Phosphotransferase) domain 1"/>
    <property type="match status" value="1"/>
</dbReference>
<evidence type="ECO:0000256" key="8">
    <source>
        <dbReference type="ARBA" id="ARBA00048679"/>
    </source>
</evidence>
<dbReference type="PROSITE" id="PS50011">
    <property type="entry name" value="PROTEIN_KINASE_DOM"/>
    <property type="match status" value="1"/>
</dbReference>
<dbReference type="PANTHER" id="PTHR43289:SF34">
    <property type="entry name" value="SERINE_THREONINE-PROTEIN KINASE YBDM-RELATED"/>
    <property type="match status" value="1"/>
</dbReference>
<dbReference type="CDD" id="cd14014">
    <property type="entry name" value="STKc_PknB_like"/>
    <property type="match status" value="1"/>
</dbReference>
<evidence type="ECO:0000256" key="3">
    <source>
        <dbReference type="ARBA" id="ARBA00022679"/>
    </source>
</evidence>
<feature type="domain" description="Protein kinase" evidence="10">
    <location>
        <begin position="18"/>
        <end position="281"/>
    </location>
</feature>
<name>A0ABT9DAL8_9CELL</name>
<feature type="domain" description="PASTA" evidence="11">
    <location>
        <begin position="545"/>
        <end position="611"/>
    </location>
</feature>
<proteinExistence type="predicted"/>
<dbReference type="Gene3D" id="3.30.10.20">
    <property type="match status" value="4"/>
</dbReference>
<dbReference type="InterPro" id="IPR005543">
    <property type="entry name" value="PASTA_dom"/>
</dbReference>
<evidence type="ECO:0000256" key="1">
    <source>
        <dbReference type="ARBA" id="ARBA00012513"/>
    </source>
</evidence>
<feature type="domain" description="PASTA" evidence="11">
    <location>
        <begin position="412"/>
        <end position="475"/>
    </location>
</feature>
<comment type="catalytic activity">
    <reaction evidence="7">
        <text>L-threonyl-[protein] + ATP = O-phospho-L-threonyl-[protein] + ADP + H(+)</text>
        <dbReference type="Rhea" id="RHEA:46608"/>
        <dbReference type="Rhea" id="RHEA-COMP:11060"/>
        <dbReference type="Rhea" id="RHEA-COMP:11605"/>
        <dbReference type="ChEBI" id="CHEBI:15378"/>
        <dbReference type="ChEBI" id="CHEBI:30013"/>
        <dbReference type="ChEBI" id="CHEBI:30616"/>
        <dbReference type="ChEBI" id="CHEBI:61977"/>
        <dbReference type="ChEBI" id="CHEBI:456216"/>
        <dbReference type="EC" id="2.7.11.1"/>
    </reaction>
</comment>
<keyword evidence="9" id="KW-0472">Membrane</keyword>
<dbReference type="EMBL" id="JAUQYP010000001">
    <property type="protein sequence ID" value="MDO8107943.1"/>
    <property type="molecule type" value="Genomic_DNA"/>
</dbReference>
<sequence>MATTLTDPLIGHLVDGRYEVVRRIARGGMATVYLARDRRLDRDVALKVMHPHLAEGTSGSEFVARFRREAKTAARLAHHGLVGVLDQGVDGDMSYLTMEYVEGTNLRRRLGELGALSVGESLRVAADVLDALTVAHQAGLVHRDIKPENVLIGTREQIKVADFGLARAITEVTSTTTGTILGTVAYLAPELVSTGFTDTRTDVYAVGILLYEMLTGAQPFTGATPIQVAYQHVHAEMPAPSDRVTWLPIEVDELVASLAARDPDDRPHDAAAALELVHRVRASLDETTLGRRADVPVVDGAEVGRSGQHQEPVEDEHAGAAGDVVATVDGPVAGDDPDATTRLEVEPAREPTTDLGMSRTIALTIGQGLEARTEAPASRRRRVWPFLLLALVLALAGGGWWYAAAGPGAWTTVPAGLVNAELATAKQALAAHGLQAGATTPVFSPTIPKGSVVSTDPAPGERIRKNGSVALAVSKGPDLRTVPSGLAGSPVADAVAALKAAGFDVPEPQHQYDDSVPAGRVLGISAEDGAQLPVGSTVTVTVSDGPKPVTVPSVLGQDATAAKKALEAVGLKVEQKQDYSTDYPEGQVMAQSLAPDTAAHRTDHIIITISQGPPLVTVPNVFGESEKRATKTLEDAGFQVKVTYGVFGKLFGARVVAQDPAADQQAPQGSTVTIKIG</sequence>
<evidence type="ECO:0000313" key="12">
    <source>
        <dbReference type="EMBL" id="MDO8107943.1"/>
    </source>
</evidence>
<dbReference type="RefSeq" id="WP_304601537.1">
    <property type="nucleotide sequence ID" value="NZ_JAUQYP010000001.1"/>
</dbReference>
<keyword evidence="9" id="KW-0812">Transmembrane</keyword>
<dbReference type="SUPFAM" id="SSF56112">
    <property type="entry name" value="Protein kinase-like (PK-like)"/>
    <property type="match status" value="1"/>
</dbReference>
<organism evidence="12 13">
    <name type="scientific">Actinotalea lenta</name>
    <dbReference type="NCBI Taxonomy" id="3064654"/>
    <lineage>
        <taxon>Bacteria</taxon>
        <taxon>Bacillati</taxon>
        <taxon>Actinomycetota</taxon>
        <taxon>Actinomycetes</taxon>
        <taxon>Micrococcales</taxon>
        <taxon>Cellulomonadaceae</taxon>
        <taxon>Actinotalea</taxon>
    </lineage>
</organism>
<dbReference type="SUPFAM" id="SSF54184">
    <property type="entry name" value="Penicillin-binding protein 2x (pbp-2x), c-terminal domain"/>
    <property type="match status" value="1"/>
</dbReference>
<evidence type="ECO:0000256" key="6">
    <source>
        <dbReference type="ARBA" id="ARBA00022840"/>
    </source>
</evidence>
<dbReference type="GO" id="GO:0016301">
    <property type="term" value="F:kinase activity"/>
    <property type="evidence" value="ECO:0007669"/>
    <property type="project" value="UniProtKB-KW"/>
</dbReference>
<dbReference type="InterPro" id="IPR000719">
    <property type="entry name" value="Prot_kinase_dom"/>
</dbReference>
<gene>
    <name evidence="12" type="primary">pknB</name>
    <name evidence="12" type="ORF">Q6348_12130</name>
</gene>
<dbReference type="Pfam" id="PF03793">
    <property type="entry name" value="PASTA"/>
    <property type="match status" value="4"/>
</dbReference>
<dbReference type="PANTHER" id="PTHR43289">
    <property type="entry name" value="MITOGEN-ACTIVATED PROTEIN KINASE KINASE KINASE 20-RELATED"/>
    <property type="match status" value="1"/>
</dbReference>
<dbReference type="Pfam" id="PF00069">
    <property type="entry name" value="Pkinase"/>
    <property type="match status" value="1"/>
</dbReference>
<dbReference type="PROSITE" id="PS51178">
    <property type="entry name" value="PASTA"/>
    <property type="match status" value="4"/>
</dbReference>
<dbReference type="InterPro" id="IPR011009">
    <property type="entry name" value="Kinase-like_dom_sf"/>
</dbReference>
<evidence type="ECO:0000256" key="7">
    <source>
        <dbReference type="ARBA" id="ARBA00047899"/>
    </source>
</evidence>
<dbReference type="Gene3D" id="3.30.200.20">
    <property type="entry name" value="Phosphorylase Kinase, domain 1"/>
    <property type="match status" value="1"/>
</dbReference>
<dbReference type="CDD" id="cd06577">
    <property type="entry name" value="PASTA_pknB"/>
    <property type="match status" value="4"/>
</dbReference>
<evidence type="ECO:0000256" key="2">
    <source>
        <dbReference type="ARBA" id="ARBA00022527"/>
    </source>
</evidence>
<keyword evidence="9" id="KW-1133">Transmembrane helix</keyword>
<comment type="caution">
    <text evidence="12">The sequence shown here is derived from an EMBL/GenBank/DDBJ whole genome shotgun (WGS) entry which is preliminary data.</text>
</comment>
<keyword evidence="13" id="KW-1185">Reference proteome</keyword>
<feature type="transmembrane region" description="Helical" evidence="9">
    <location>
        <begin position="383"/>
        <end position="403"/>
    </location>
</feature>
<dbReference type="EC" id="2.7.11.1" evidence="1"/>
<accession>A0ABT9DAL8</accession>
<dbReference type="SMART" id="SM00740">
    <property type="entry name" value="PASTA"/>
    <property type="match status" value="4"/>
</dbReference>
<dbReference type="InterPro" id="IPR008271">
    <property type="entry name" value="Ser/Thr_kinase_AS"/>
</dbReference>
<evidence type="ECO:0000259" key="10">
    <source>
        <dbReference type="PROSITE" id="PS50011"/>
    </source>
</evidence>
<evidence type="ECO:0000256" key="4">
    <source>
        <dbReference type="ARBA" id="ARBA00022741"/>
    </source>
</evidence>
<evidence type="ECO:0000256" key="5">
    <source>
        <dbReference type="ARBA" id="ARBA00022777"/>
    </source>
</evidence>
<dbReference type="NCBIfam" id="NF033483">
    <property type="entry name" value="PknB_PASTA_kin"/>
    <property type="match status" value="1"/>
</dbReference>
<feature type="domain" description="PASTA" evidence="11">
    <location>
        <begin position="476"/>
        <end position="544"/>
    </location>
</feature>
<comment type="catalytic activity">
    <reaction evidence="8">
        <text>L-seryl-[protein] + ATP = O-phospho-L-seryl-[protein] + ADP + H(+)</text>
        <dbReference type="Rhea" id="RHEA:17989"/>
        <dbReference type="Rhea" id="RHEA-COMP:9863"/>
        <dbReference type="Rhea" id="RHEA-COMP:11604"/>
        <dbReference type="ChEBI" id="CHEBI:15378"/>
        <dbReference type="ChEBI" id="CHEBI:29999"/>
        <dbReference type="ChEBI" id="CHEBI:30616"/>
        <dbReference type="ChEBI" id="CHEBI:83421"/>
        <dbReference type="ChEBI" id="CHEBI:456216"/>
        <dbReference type="EC" id="2.7.11.1"/>
    </reaction>
</comment>
<keyword evidence="2" id="KW-0723">Serine/threonine-protein kinase</keyword>
<reference evidence="12 13" key="1">
    <citation type="submission" date="2023-07" db="EMBL/GenBank/DDBJ databases">
        <title>Description of novel actinomycetes strains, isolated from tidal flat sediment.</title>
        <authorList>
            <person name="Lu C."/>
        </authorList>
    </citation>
    <scope>NUCLEOTIDE SEQUENCE [LARGE SCALE GENOMIC DNA]</scope>
    <source>
        <strain evidence="12 13">SYSU T00b441</strain>
    </source>
</reference>
<evidence type="ECO:0000256" key="9">
    <source>
        <dbReference type="SAM" id="Phobius"/>
    </source>
</evidence>
<evidence type="ECO:0000313" key="13">
    <source>
        <dbReference type="Proteomes" id="UP001232536"/>
    </source>
</evidence>
<feature type="domain" description="PASTA" evidence="11">
    <location>
        <begin position="612"/>
        <end position="677"/>
    </location>
</feature>
<dbReference type="PROSITE" id="PS00108">
    <property type="entry name" value="PROTEIN_KINASE_ST"/>
    <property type="match status" value="1"/>
</dbReference>
<keyword evidence="6" id="KW-0067">ATP-binding</keyword>
<evidence type="ECO:0000259" key="11">
    <source>
        <dbReference type="PROSITE" id="PS51178"/>
    </source>
</evidence>